<dbReference type="Proteomes" id="UP000468735">
    <property type="component" value="Unassembled WGS sequence"/>
</dbReference>
<organism evidence="2 3">
    <name type="scientific">Actinomadura rudentiformis</name>
    <dbReference type="NCBI Taxonomy" id="359158"/>
    <lineage>
        <taxon>Bacteria</taxon>
        <taxon>Bacillati</taxon>
        <taxon>Actinomycetota</taxon>
        <taxon>Actinomycetes</taxon>
        <taxon>Streptosporangiales</taxon>
        <taxon>Thermomonosporaceae</taxon>
        <taxon>Actinomadura</taxon>
    </lineage>
</organism>
<name>A0A6H9YLR7_9ACTN</name>
<evidence type="ECO:0000259" key="1">
    <source>
        <dbReference type="Pfam" id="PF13569"/>
    </source>
</evidence>
<dbReference type="Pfam" id="PF13569">
    <property type="entry name" value="DUF4132"/>
    <property type="match status" value="1"/>
</dbReference>
<dbReference type="AlphaFoldDB" id="A0A6H9YLR7"/>
<proteinExistence type="predicted"/>
<gene>
    <name evidence="2" type="ORF">F8566_45325</name>
</gene>
<comment type="caution">
    <text evidence="2">The sequence shown here is derived from an EMBL/GenBank/DDBJ whole genome shotgun (WGS) entry which is preliminary data.</text>
</comment>
<dbReference type="EMBL" id="WBMT01000030">
    <property type="protein sequence ID" value="KAB2340410.1"/>
    <property type="molecule type" value="Genomic_DNA"/>
</dbReference>
<dbReference type="OrthoDB" id="4554725at2"/>
<sequence length="1001" mass="110941">MILSGVGTTLHRMPRNEDLVVLPDDWRATLHPRRGGTPGPSLELAPDAASTVQQWVKETRDEIDYLLDNPPSRSDLVGSARAHLQGDANPQGAAVLAAVLAAQWSLWDDCEYDEEPFATIADAWIAEYGLVFAAEATVELSGVFVDGYEWRERKRGRHLRGRRLDKQDPGYNRGLDCLERVAARTRAFLAATDELEYQRAVEALGERRHDGMRRLAAAYLVPTQTAWVDEFCATLPELQPHTWMMVLRTMGSADHLATLLANQRGWSWIDGRPGVLSTAVDGVGPALASTLATVADEETEIGRNPYELLRGLGVLATDEAFRLLMDRLDRPHVHKAVIETACHFPERAVRLLGEAVASGPASISAYAVRLLRDHAAARPDVTAAVLPRLPAAVREVVESIDELAAGWVPEAPAESLPRLLVEPPWTRERPKFKRVTVKGLQPLTDGVPGESEERAAARALIPIALGKTGPQRFKAEASLRRIAAVEGDEAILEVAGEYGAKAAKATKTLLASDPLYDLPAEMPRREVWQDPYIFPQVLLRENGLALPADALDHIVSMLSISKPDKPYAGIDVVKEICDPASLAELAWRLFELSGLREQTYSVDERNWVLTALGLFGDDETVRRLTPVIRAWPGDGGHHKAVRGLDALLAIGTEVALMHLHGIATKVKYKGIRTKAQERIDALAEELGLSPEQLGDRLVPDFALDKTGATFLDYGPRGFTVGFDEQLKPYVIDDTGQRRASLPKPGVRDDQELASAAYKRFAALKKDVRTVADEQLRRFERAMVTQRRWTAEEFRTLIVEHPLVWHVSRRLVWLTEDGRTFRVAEDRSLADVQDDELTLTETNRVGVAHPLQLSGSLEDWTKVFDDYEIVQPFAQLNRPTYALTEEERAGTELERFHDVTVAVGRLVGMERRGWQRGSAEDNGIQVTVLRELPGGAALVINLDPGIVVGDIGSWPEQCIERVWLNQDAHLSWRTEFRPLPFSELDAVTASEVLADLVELTTD</sequence>
<feature type="domain" description="DUF4132" evidence="1">
    <location>
        <begin position="735"/>
        <end position="913"/>
    </location>
</feature>
<protein>
    <submittedName>
        <fullName evidence="2">DUF4132 domain-containing protein</fullName>
    </submittedName>
</protein>
<evidence type="ECO:0000313" key="3">
    <source>
        <dbReference type="Proteomes" id="UP000468735"/>
    </source>
</evidence>
<keyword evidence="3" id="KW-1185">Reference proteome</keyword>
<accession>A0A6H9YLR7</accession>
<reference evidence="2 3" key="1">
    <citation type="submission" date="2019-09" db="EMBL/GenBank/DDBJ databases">
        <title>Actinomadura physcomitrii sp. nov., a novel actinomycete isolated from moss [Physcomitrium sphaericum (Ludw) Fuernr].</title>
        <authorList>
            <person name="Zhuang X."/>
            <person name="Liu C."/>
        </authorList>
    </citation>
    <scope>NUCLEOTIDE SEQUENCE [LARGE SCALE GENOMIC DNA]</scope>
    <source>
        <strain evidence="2 3">HMC1</strain>
    </source>
</reference>
<dbReference type="InterPro" id="IPR025406">
    <property type="entry name" value="DUF4132"/>
</dbReference>
<evidence type="ECO:0000313" key="2">
    <source>
        <dbReference type="EMBL" id="KAB2340410.1"/>
    </source>
</evidence>